<dbReference type="InterPro" id="IPR005135">
    <property type="entry name" value="Endo/exonuclease/phosphatase"/>
</dbReference>
<accession>A0AAN9F0P7</accession>
<gene>
    <name evidence="2" type="ORF">RIF29_20138</name>
</gene>
<dbReference type="InterPro" id="IPR036691">
    <property type="entry name" value="Endo/exonu/phosph_ase_sf"/>
</dbReference>
<evidence type="ECO:0000259" key="1">
    <source>
        <dbReference type="Pfam" id="PF03372"/>
    </source>
</evidence>
<feature type="domain" description="Endonuclease/exonuclease/phosphatase" evidence="1">
    <location>
        <begin position="14"/>
        <end position="79"/>
    </location>
</feature>
<name>A0AAN9F0P7_CROPI</name>
<dbReference type="Proteomes" id="UP001372338">
    <property type="component" value="Unassembled WGS sequence"/>
</dbReference>
<reference evidence="2 3" key="1">
    <citation type="submission" date="2024-01" db="EMBL/GenBank/DDBJ databases">
        <title>The genomes of 5 underutilized Papilionoideae crops provide insights into root nodulation and disease resistanc.</title>
        <authorList>
            <person name="Yuan L."/>
        </authorList>
    </citation>
    <scope>NUCLEOTIDE SEQUENCE [LARGE SCALE GENOMIC DNA]</scope>
    <source>
        <strain evidence="2">ZHUSHIDOU_FW_LH</strain>
        <tissue evidence="2">Leaf</tissue>
    </source>
</reference>
<dbReference type="AlphaFoldDB" id="A0AAN9F0P7"/>
<dbReference type="Gene3D" id="3.60.10.10">
    <property type="entry name" value="Endonuclease/exonuclease/phosphatase"/>
    <property type="match status" value="1"/>
</dbReference>
<dbReference type="PANTHER" id="PTHR35218:SF9">
    <property type="entry name" value="ENDONUCLEASE_EXONUCLEASE_PHOSPHATASE DOMAIN-CONTAINING PROTEIN"/>
    <property type="match status" value="1"/>
</dbReference>
<dbReference type="Pfam" id="PF03372">
    <property type="entry name" value="Exo_endo_phos"/>
    <property type="match status" value="1"/>
</dbReference>
<evidence type="ECO:0000313" key="3">
    <source>
        <dbReference type="Proteomes" id="UP001372338"/>
    </source>
</evidence>
<dbReference type="EMBL" id="JAYWIO010000004">
    <property type="protein sequence ID" value="KAK7267464.1"/>
    <property type="molecule type" value="Genomic_DNA"/>
</dbReference>
<dbReference type="PANTHER" id="PTHR35218">
    <property type="entry name" value="RNASE H DOMAIN-CONTAINING PROTEIN"/>
    <property type="match status" value="1"/>
</dbReference>
<protein>
    <recommendedName>
        <fullName evidence="1">Endonuclease/exonuclease/phosphatase domain-containing protein</fullName>
    </recommendedName>
</protein>
<proteinExistence type="predicted"/>
<organism evidence="2 3">
    <name type="scientific">Crotalaria pallida</name>
    <name type="common">Smooth rattlebox</name>
    <name type="synonym">Crotalaria striata</name>
    <dbReference type="NCBI Taxonomy" id="3830"/>
    <lineage>
        <taxon>Eukaryota</taxon>
        <taxon>Viridiplantae</taxon>
        <taxon>Streptophyta</taxon>
        <taxon>Embryophyta</taxon>
        <taxon>Tracheophyta</taxon>
        <taxon>Spermatophyta</taxon>
        <taxon>Magnoliopsida</taxon>
        <taxon>eudicotyledons</taxon>
        <taxon>Gunneridae</taxon>
        <taxon>Pentapetalae</taxon>
        <taxon>rosids</taxon>
        <taxon>fabids</taxon>
        <taxon>Fabales</taxon>
        <taxon>Fabaceae</taxon>
        <taxon>Papilionoideae</taxon>
        <taxon>50 kb inversion clade</taxon>
        <taxon>genistoids sensu lato</taxon>
        <taxon>core genistoids</taxon>
        <taxon>Crotalarieae</taxon>
        <taxon>Crotalaria</taxon>
    </lineage>
</organism>
<dbReference type="SUPFAM" id="SSF56219">
    <property type="entry name" value="DNase I-like"/>
    <property type="match status" value="1"/>
</dbReference>
<keyword evidence="3" id="KW-1185">Reference proteome</keyword>
<dbReference type="GO" id="GO:0003824">
    <property type="term" value="F:catalytic activity"/>
    <property type="evidence" value="ECO:0007669"/>
    <property type="project" value="InterPro"/>
</dbReference>
<sequence>MDSRMKEFMDFTIMSWNIRGASNLQTRRYLRELIRRHHPSILFIMETHVPFAKMSTFWNRVGYFPVAVEEANGHSGGIWALLDVRISTRVVVVDRHFQGVTLGIGSGDSSWMCTGSASKGI</sequence>
<comment type="caution">
    <text evidence="2">The sequence shown here is derived from an EMBL/GenBank/DDBJ whole genome shotgun (WGS) entry which is preliminary data.</text>
</comment>
<evidence type="ECO:0000313" key="2">
    <source>
        <dbReference type="EMBL" id="KAK7267464.1"/>
    </source>
</evidence>